<organism evidence="9 10">
    <name type="scientific">Microvirga subterranea</name>
    <dbReference type="NCBI Taxonomy" id="186651"/>
    <lineage>
        <taxon>Bacteria</taxon>
        <taxon>Pseudomonadati</taxon>
        <taxon>Pseudomonadota</taxon>
        <taxon>Alphaproteobacteria</taxon>
        <taxon>Hyphomicrobiales</taxon>
        <taxon>Methylobacteriaceae</taxon>
        <taxon>Microvirga</taxon>
    </lineage>
</organism>
<sequence length="622" mass="69845">MASLFGDVFLSRRASRFQTQTPWTPLPYSPWHETLWQFLATSSLVFGAWYVGWRWLGSVNYDALWFSIPLLLAETGAFFGLVLFTANLWSAKSPAPAPLPAGIRDCTDDPEMPDRPLSVDVFFATYSEDPELVRLGLKDAKRFTYPYPIDVKIHVLDDGKRPAMEAVAREEGVNYITRSDNVGFKAGNLRNAMTVTSGDFILICDADMQPFPTFLEETLGYFRDPKVAWVQTPHWFYDVPPGVPLPAALERWLGGAGRLLGKGFERIFGPVQIGEDPFANDPQLFFDVILRRRNWANASFCCGAGSIHRREAVMEAALRQWSDQVAAAAGRNEAAARRLTGEEAIAESIRDSMRWQGALEEEFQPYKFHVSEDIYTSIVLHSDRERGWKSVLHPKVQARMLSPNDLLSWTIQRFKYAGGTLDIMAHDNPLFRKGLTLPQKMMYASTFYSYLSPLWNIVFLFSPIIFLFSGIAPVAGYSLDFFIHIAPFLLLNELSQLVALWGNSNAKGRAWYLAMFPLNLQAMWAVVRGKKISFPVTPKDRQVGTYPRLVRWQIALVVLTAAGLIWGWSAFAAGVAGYSLGAMIANTVWGTSNMLSMLPMIRAAFWQPDPVYEAAIVEGATP</sequence>
<keyword evidence="2" id="KW-0328">Glycosyltransferase</keyword>
<dbReference type="SUPFAM" id="SSF53448">
    <property type="entry name" value="Nucleotide-diphospho-sugar transferases"/>
    <property type="match status" value="1"/>
</dbReference>
<feature type="transmembrane region" description="Helical" evidence="7">
    <location>
        <begin position="510"/>
        <end position="528"/>
    </location>
</feature>
<keyword evidence="10" id="KW-1185">Reference proteome</keyword>
<keyword evidence="6 7" id="KW-0472">Membrane</keyword>
<feature type="transmembrane region" description="Helical" evidence="7">
    <location>
        <begin position="549"/>
        <end position="569"/>
    </location>
</feature>
<evidence type="ECO:0000313" key="9">
    <source>
        <dbReference type="EMBL" id="RDI62026.1"/>
    </source>
</evidence>
<evidence type="ECO:0000256" key="5">
    <source>
        <dbReference type="ARBA" id="ARBA00022989"/>
    </source>
</evidence>
<name>A0A370HU26_9HYPH</name>
<dbReference type="EMBL" id="QQBB01000001">
    <property type="protein sequence ID" value="RDI62026.1"/>
    <property type="molecule type" value="Genomic_DNA"/>
</dbReference>
<dbReference type="GO" id="GO:0016758">
    <property type="term" value="F:hexosyltransferase activity"/>
    <property type="evidence" value="ECO:0007669"/>
    <property type="project" value="TreeGrafter"/>
</dbReference>
<feature type="transmembrane region" description="Helical" evidence="7">
    <location>
        <begin position="64"/>
        <end position="89"/>
    </location>
</feature>
<dbReference type="PANTHER" id="PTHR43867:SF2">
    <property type="entry name" value="CELLULOSE SYNTHASE CATALYTIC SUBUNIT A [UDP-FORMING]"/>
    <property type="match status" value="1"/>
</dbReference>
<dbReference type="InterPro" id="IPR029044">
    <property type="entry name" value="Nucleotide-diphossugar_trans"/>
</dbReference>
<comment type="caution">
    <text evidence="9">The sequence shown here is derived from an EMBL/GenBank/DDBJ whole genome shotgun (WGS) entry which is preliminary data.</text>
</comment>
<evidence type="ECO:0000256" key="3">
    <source>
        <dbReference type="ARBA" id="ARBA00022679"/>
    </source>
</evidence>
<comment type="subcellular location">
    <subcellularLocation>
        <location evidence="1">Membrane</location>
        <topology evidence="1">Multi-pass membrane protein</topology>
    </subcellularLocation>
</comment>
<evidence type="ECO:0000256" key="1">
    <source>
        <dbReference type="ARBA" id="ARBA00004141"/>
    </source>
</evidence>
<accession>A0A370HU26</accession>
<dbReference type="CDD" id="cd06421">
    <property type="entry name" value="CESA_CelA_like"/>
    <property type="match status" value="1"/>
</dbReference>
<protein>
    <submittedName>
        <fullName evidence="9">Cellulose synthase (UDP-forming)</fullName>
    </submittedName>
</protein>
<evidence type="ECO:0000259" key="8">
    <source>
        <dbReference type="Pfam" id="PF00535"/>
    </source>
</evidence>
<gene>
    <name evidence="9" type="ORF">DES45_101289</name>
</gene>
<dbReference type="Gene3D" id="3.90.550.10">
    <property type="entry name" value="Spore Coat Polysaccharide Biosynthesis Protein SpsA, Chain A"/>
    <property type="match status" value="1"/>
</dbReference>
<evidence type="ECO:0000256" key="4">
    <source>
        <dbReference type="ARBA" id="ARBA00022692"/>
    </source>
</evidence>
<dbReference type="Pfam" id="PF00535">
    <property type="entry name" value="Glycos_transf_2"/>
    <property type="match status" value="1"/>
</dbReference>
<feature type="transmembrane region" description="Helical" evidence="7">
    <location>
        <begin position="481"/>
        <end position="504"/>
    </location>
</feature>
<keyword evidence="4 7" id="KW-0812">Transmembrane</keyword>
<evidence type="ECO:0000256" key="6">
    <source>
        <dbReference type="ARBA" id="ARBA00023136"/>
    </source>
</evidence>
<proteinExistence type="predicted"/>
<feature type="transmembrane region" description="Helical" evidence="7">
    <location>
        <begin position="447"/>
        <end position="469"/>
    </location>
</feature>
<evidence type="ECO:0000313" key="10">
    <source>
        <dbReference type="Proteomes" id="UP000254925"/>
    </source>
</evidence>
<feature type="transmembrane region" description="Helical" evidence="7">
    <location>
        <begin position="575"/>
        <end position="595"/>
    </location>
</feature>
<keyword evidence="3" id="KW-0808">Transferase</keyword>
<evidence type="ECO:0000256" key="2">
    <source>
        <dbReference type="ARBA" id="ARBA00022676"/>
    </source>
</evidence>
<feature type="transmembrane region" description="Helical" evidence="7">
    <location>
        <begin position="35"/>
        <end position="52"/>
    </location>
</feature>
<dbReference type="InterPro" id="IPR001173">
    <property type="entry name" value="Glyco_trans_2-like"/>
</dbReference>
<reference evidence="9 10" key="1">
    <citation type="submission" date="2018-07" db="EMBL/GenBank/DDBJ databases">
        <title>Genomic Encyclopedia of Type Strains, Phase IV (KMG-IV): sequencing the most valuable type-strain genomes for metagenomic binning, comparative biology and taxonomic classification.</title>
        <authorList>
            <person name="Goeker M."/>
        </authorList>
    </citation>
    <scope>NUCLEOTIDE SEQUENCE [LARGE SCALE GENOMIC DNA]</scope>
    <source>
        <strain evidence="9 10">DSM 14364</strain>
    </source>
</reference>
<dbReference type="PANTHER" id="PTHR43867">
    <property type="entry name" value="CELLULOSE SYNTHASE CATALYTIC SUBUNIT A [UDP-FORMING]"/>
    <property type="match status" value="1"/>
</dbReference>
<evidence type="ECO:0000256" key="7">
    <source>
        <dbReference type="SAM" id="Phobius"/>
    </source>
</evidence>
<dbReference type="GO" id="GO:0005886">
    <property type="term" value="C:plasma membrane"/>
    <property type="evidence" value="ECO:0007669"/>
    <property type="project" value="TreeGrafter"/>
</dbReference>
<feature type="domain" description="Glycosyltransferase 2-like" evidence="8">
    <location>
        <begin position="122"/>
        <end position="246"/>
    </location>
</feature>
<keyword evidence="5 7" id="KW-1133">Transmembrane helix</keyword>
<dbReference type="InterPro" id="IPR050321">
    <property type="entry name" value="Glycosyltr_2/OpgH_subfam"/>
</dbReference>
<dbReference type="AlphaFoldDB" id="A0A370HU26"/>
<dbReference type="Proteomes" id="UP000254925">
    <property type="component" value="Unassembled WGS sequence"/>
</dbReference>